<reference evidence="1 2" key="1">
    <citation type="journal article" date="2019" name="Nat. Ecol. Evol.">
        <title>Megaphylogeny resolves global patterns of mushroom evolution.</title>
        <authorList>
            <person name="Varga T."/>
            <person name="Krizsan K."/>
            <person name="Foldi C."/>
            <person name="Dima B."/>
            <person name="Sanchez-Garcia M."/>
            <person name="Sanchez-Ramirez S."/>
            <person name="Szollosi G.J."/>
            <person name="Szarkandi J.G."/>
            <person name="Papp V."/>
            <person name="Albert L."/>
            <person name="Andreopoulos W."/>
            <person name="Angelini C."/>
            <person name="Antonin V."/>
            <person name="Barry K.W."/>
            <person name="Bougher N.L."/>
            <person name="Buchanan P."/>
            <person name="Buyck B."/>
            <person name="Bense V."/>
            <person name="Catcheside P."/>
            <person name="Chovatia M."/>
            <person name="Cooper J."/>
            <person name="Damon W."/>
            <person name="Desjardin D."/>
            <person name="Finy P."/>
            <person name="Geml J."/>
            <person name="Haridas S."/>
            <person name="Hughes K."/>
            <person name="Justo A."/>
            <person name="Karasinski D."/>
            <person name="Kautmanova I."/>
            <person name="Kiss B."/>
            <person name="Kocsube S."/>
            <person name="Kotiranta H."/>
            <person name="LaButti K.M."/>
            <person name="Lechner B.E."/>
            <person name="Liimatainen K."/>
            <person name="Lipzen A."/>
            <person name="Lukacs Z."/>
            <person name="Mihaltcheva S."/>
            <person name="Morgado L.N."/>
            <person name="Niskanen T."/>
            <person name="Noordeloos M.E."/>
            <person name="Ohm R.A."/>
            <person name="Ortiz-Santana B."/>
            <person name="Ovrebo C."/>
            <person name="Racz N."/>
            <person name="Riley R."/>
            <person name="Savchenko A."/>
            <person name="Shiryaev A."/>
            <person name="Soop K."/>
            <person name="Spirin V."/>
            <person name="Szebenyi C."/>
            <person name="Tomsovsky M."/>
            <person name="Tulloss R.E."/>
            <person name="Uehling J."/>
            <person name="Grigoriev I.V."/>
            <person name="Vagvolgyi C."/>
            <person name="Papp T."/>
            <person name="Martin F.M."/>
            <person name="Miettinen O."/>
            <person name="Hibbett D.S."/>
            <person name="Nagy L.G."/>
        </authorList>
    </citation>
    <scope>NUCLEOTIDE SEQUENCE [LARGE SCALE GENOMIC DNA]</scope>
    <source>
        <strain evidence="1 2">FP101781</strain>
    </source>
</reference>
<dbReference type="OrthoDB" id="3130378at2759"/>
<evidence type="ECO:0000313" key="2">
    <source>
        <dbReference type="Proteomes" id="UP000298030"/>
    </source>
</evidence>
<dbReference type="AlphaFoldDB" id="A0A4Y7TH40"/>
<organism evidence="1 2">
    <name type="scientific">Coprinellus micaceus</name>
    <name type="common">Glistening ink-cap mushroom</name>
    <name type="synonym">Coprinus micaceus</name>
    <dbReference type="NCBI Taxonomy" id="71717"/>
    <lineage>
        <taxon>Eukaryota</taxon>
        <taxon>Fungi</taxon>
        <taxon>Dikarya</taxon>
        <taxon>Basidiomycota</taxon>
        <taxon>Agaricomycotina</taxon>
        <taxon>Agaricomycetes</taxon>
        <taxon>Agaricomycetidae</taxon>
        <taxon>Agaricales</taxon>
        <taxon>Agaricineae</taxon>
        <taxon>Psathyrellaceae</taxon>
        <taxon>Coprinellus</taxon>
    </lineage>
</organism>
<keyword evidence="2" id="KW-1185">Reference proteome</keyword>
<protein>
    <submittedName>
        <fullName evidence="1">Uncharacterized protein</fullName>
    </submittedName>
</protein>
<dbReference type="EMBL" id="QPFP01000014">
    <property type="protein sequence ID" value="TEB32892.1"/>
    <property type="molecule type" value="Genomic_DNA"/>
</dbReference>
<evidence type="ECO:0000313" key="1">
    <source>
        <dbReference type="EMBL" id="TEB32892.1"/>
    </source>
</evidence>
<gene>
    <name evidence="1" type="ORF">FA13DRAFT_1790566</name>
</gene>
<proteinExistence type="predicted"/>
<name>A0A4Y7TH40_COPMI</name>
<comment type="caution">
    <text evidence="1">The sequence shown here is derived from an EMBL/GenBank/DDBJ whole genome shotgun (WGS) entry which is preliminary data.</text>
</comment>
<sequence length="205" mass="21340">MVNLGAINLGNLNLHATYTFGQSCTTRSASLTLDVTLGADILHGTVKFDSGARAPDLYFGFTGTLDLSDLFHAILPNDCPGKLPELSLSNLAFTYRWNPTSFTATTLADLIGTKSDALIKLNASGSGCTSKGIFASGQVLGAIDLTVASLYATGNTTNGSLITHGSTQPGSQALAFDAGLMILPYVEDHLCIVGKRQATLPPGRS</sequence>
<dbReference type="Proteomes" id="UP000298030">
    <property type="component" value="Unassembled WGS sequence"/>
</dbReference>
<accession>A0A4Y7TH40</accession>